<feature type="compositionally biased region" description="Basic and acidic residues" evidence="1">
    <location>
        <begin position="1"/>
        <end position="19"/>
    </location>
</feature>
<gene>
    <name evidence="2" type="ORF">DF200_08500</name>
</gene>
<dbReference type="EMBL" id="QFFN01000028">
    <property type="protein sequence ID" value="PWG59266.1"/>
    <property type="molecule type" value="Genomic_DNA"/>
</dbReference>
<keyword evidence="3" id="KW-1185">Reference proteome</keyword>
<feature type="region of interest" description="Disordered" evidence="1">
    <location>
        <begin position="1"/>
        <end position="22"/>
    </location>
</feature>
<reference evidence="2 3" key="1">
    <citation type="journal article" date="2018" name="Int. J. Syst. Evol. Microbiol.">
        <title>Bifidobacterium catulorum sp. nov., a novel taxon from the faeces of the baby common marmoset (Callithrix jacchus).</title>
        <authorList>
            <person name="Modesto M."/>
            <person name="Michelini S."/>
            <person name="Oki K."/>
            <person name="Biavati B."/>
            <person name="Watanabe K."/>
            <person name="Mattarelli P."/>
        </authorList>
    </citation>
    <scope>NUCLEOTIDE SEQUENCE [LARGE SCALE GENOMIC DNA]</scope>
    <source>
        <strain evidence="2 3">MRM 8.19</strain>
    </source>
</reference>
<sequence length="78" mass="8746">MSRDVPEKIPDGRGYRTEDGAEIQIAQIRADTTGQSANGTWLESRGRRTQLTARVRAHMLPGDVVWFGDKWAKLSMTT</sequence>
<organism evidence="2 3">
    <name type="scientific">Bifidobacterium catulorum</name>
    <dbReference type="NCBI Taxonomy" id="1630173"/>
    <lineage>
        <taxon>Bacteria</taxon>
        <taxon>Bacillati</taxon>
        <taxon>Actinomycetota</taxon>
        <taxon>Actinomycetes</taxon>
        <taxon>Bifidobacteriales</taxon>
        <taxon>Bifidobacteriaceae</taxon>
        <taxon>Bifidobacterium</taxon>
    </lineage>
</organism>
<comment type="caution">
    <text evidence="2">The sequence shown here is derived from an EMBL/GenBank/DDBJ whole genome shotgun (WGS) entry which is preliminary data.</text>
</comment>
<dbReference type="Proteomes" id="UP000245753">
    <property type="component" value="Unassembled WGS sequence"/>
</dbReference>
<evidence type="ECO:0000313" key="3">
    <source>
        <dbReference type="Proteomes" id="UP000245753"/>
    </source>
</evidence>
<evidence type="ECO:0000313" key="2">
    <source>
        <dbReference type="EMBL" id="PWG59266.1"/>
    </source>
</evidence>
<accession>A0A2U2MQZ1</accession>
<name>A0A2U2MQZ1_9BIFI</name>
<protein>
    <submittedName>
        <fullName evidence="2">Uncharacterized protein</fullName>
    </submittedName>
</protein>
<dbReference type="AlphaFoldDB" id="A0A2U2MQZ1"/>
<proteinExistence type="predicted"/>
<evidence type="ECO:0000256" key="1">
    <source>
        <dbReference type="SAM" id="MobiDB-lite"/>
    </source>
</evidence>